<reference evidence="1 2" key="2">
    <citation type="submission" date="2019-01" db="EMBL/GenBank/DDBJ databases">
        <title>Tautonia sociabilis, a novel thermotolerant planctomycete of Isosphaeraceae family, isolated from a 4000 m deep subterranean habitat.</title>
        <authorList>
            <person name="Kovaleva O.L."/>
            <person name="Elcheninov A.G."/>
            <person name="Van Heerden E."/>
            <person name="Toshchakov S.V."/>
            <person name="Novikov A."/>
            <person name="Bonch-Osmolovskaya E.A."/>
            <person name="Kublanov I.V."/>
        </authorList>
    </citation>
    <scope>NUCLEOTIDE SEQUENCE [LARGE SCALE GENOMIC DNA]</scope>
    <source>
        <strain evidence="1 2">GM2012</strain>
    </source>
</reference>
<dbReference type="InterPro" id="IPR008930">
    <property type="entry name" value="Terpenoid_cyclase/PrenylTrfase"/>
</dbReference>
<dbReference type="Gene3D" id="1.50.10.20">
    <property type="match status" value="1"/>
</dbReference>
<keyword evidence="2" id="KW-1185">Reference proteome</keyword>
<protein>
    <recommendedName>
        <fullName evidence="3">Squalene cyclase C-terminal domain-containing protein</fullName>
    </recommendedName>
</protein>
<gene>
    <name evidence="1" type="ORF">TsocGM_01775</name>
</gene>
<reference evidence="1 2" key="1">
    <citation type="submission" date="2018-12" db="EMBL/GenBank/DDBJ databases">
        <authorList>
            <person name="Toschakov S.V."/>
        </authorList>
    </citation>
    <scope>NUCLEOTIDE SEQUENCE [LARGE SCALE GENOMIC DNA]</scope>
    <source>
        <strain evidence="1 2">GM2012</strain>
    </source>
</reference>
<comment type="caution">
    <text evidence="1">The sequence shown here is derived from an EMBL/GenBank/DDBJ whole genome shotgun (WGS) entry which is preliminary data.</text>
</comment>
<dbReference type="InterPro" id="IPR011989">
    <property type="entry name" value="ARM-like"/>
</dbReference>
<proteinExistence type="predicted"/>
<evidence type="ECO:0000313" key="1">
    <source>
        <dbReference type="EMBL" id="RUL89524.1"/>
    </source>
</evidence>
<organism evidence="1 2">
    <name type="scientific">Tautonia sociabilis</name>
    <dbReference type="NCBI Taxonomy" id="2080755"/>
    <lineage>
        <taxon>Bacteria</taxon>
        <taxon>Pseudomonadati</taxon>
        <taxon>Planctomycetota</taxon>
        <taxon>Planctomycetia</taxon>
        <taxon>Isosphaerales</taxon>
        <taxon>Isosphaeraceae</taxon>
        <taxon>Tautonia</taxon>
    </lineage>
</organism>
<dbReference type="OrthoDB" id="248095at2"/>
<evidence type="ECO:0000313" key="2">
    <source>
        <dbReference type="Proteomes" id="UP000280296"/>
    </source>
</evidence>
<dbReference type="Gene3D" id="1.25.10.10">
    <property type="entry name" value="Leucine-rich Repeat Variant"/>
    <property type="match status" value="1"/>
</dbReference>
<dbReference type="Proteomes" id="UP000280296">
    <property type="component" value="Unassembled WGS sequence"/>
</dbReference>
<accession>A0A432MPX8</accession>
<dbReference type="RefSeq" id="WP_126723600.1">
    <property type="nucleotide sequence ID" value="NZ_RYZH01000002.1"/>
</dbReference>
<sequence>MDGRSPTKSLDPRSDAKIMAVRPRLAPPLVLALLAAWPVPEATGQAALVARGIDFLKNRGPAVSSGEAALAALAMLKAGVPKDDEALGRTIQKALSRSRADAYIPERSGGTDIYETGVACMMLANLDPVTMKPLIQSAASYLISKQKSNGAWDYDNRGGDTGDCSISQYALLGLWEAENAGVKVPPSVWERAARWYMSVQRGGGWTYHPDAGTAPTVSMTAAGTGSLLICKMQLAVYRQKQEKPISPLLTPLVPETDLADYRVGLSEADLDRAIGQGIAWIARNYRPGQAPLFGPSSYYGLYGCERVGGLSGLELFGSLDWFRVGGQYIASTQGGDGSWHAQYDPVANTSWSLLFLTRATQKTMDRIRVERLASGTLLGGRGLPENLESLTVAQGRVVVRPMNGAVDEMLAVLEDARLEGTEEALAGLIDRYFSSGPLALRPYTDRFRVLLEDGIPSQRLTAAWALARTDDLDVVPDLIAALEDPSDEVVATARYGLKLLSRRLDGFGPPPGADALQKREAARRWREWYESVRPASLSDQAVSPRNN</sequence>
<dbReference type="SUPFAM" id="SSF48239">
    <property type="entry name" value="Terpenoid cyclases/Protein prenyltransferases"/>
    <property type="match status" value="1"/>
</dbReference>
<dbReference type="AlphaFoldDB" id="A0A432MPX8"/>
<dbReference type="EMBL" id="RYZH01000002">
    <property type="protein sequence ID" value="RUL89524.1"/>
    <property type="molecule type" value="Genomic_DNA"/>
</dbReference>
<dbReference type="SUPFAM" id="SSF48371">
    <property type="entry name" value="ARM repeat"/>
    <property type="match status" value="1"/>
</dbReference>
<dbReference type="SMART" id="SM00567">
    <property type="entry name" value="EZ_HEAT"/>
    <property type="match status" value="1"/>
</dbReference>
<name>A0A432MPX8_9BACT</name>
<dbReference type="InterPro" id="IPR016024">
    <property type="entry name" value="ARM-type_fold"/>
</dbReference>
<dbReference type="InterPro" id="IPR004155">
    <property type="entry name" value="PBS_lyase_HEAT"/>
</dbReference>
<evidence type="ECO:0008006" key="3">
    <source>
        <dbReference type="Google" id="ProtNLM"/>
    </source>
</evidence>